<keyword evidence="1" id="KW-0175">Coiled coil</keyword>
<feature type="coiled-coil region" evidence="1">
    <location>
        <begin position="104"/>
        <end position="173"/>
    </location>
</feature>
<dbReference type="KEGG" id="vgu:HYG85_19495"/>
<evidence type="ECO:0000313" key="2">
    <source>
        <dbReference type="EMBL" id="QUH30986.1"/>
    </source>
</evidence>
<dbReference type="AlphaFoldDB" id="A0A8J8SDZ4"/>
<proteinExistence type="predicted"/>
<dbReference type="EMBL" id="CP058561">
    <property type="protein sequence ID" value="QUH30986.1"/>
    <property type="molecule type" value="Genomic_DNA"/>
</dbReference>
<evidence type="ECO:0000256" key="1">
    <source>
        <dbReference type="SAM" id="Coils"/>
    </source>
</evidence>
<feature type="coiled-coil region" evidence="1">
    <location>
        <begin position="39"/>
        <end position="66"/>
    </location>
</feature>
<name>A0A8J8SDZ4_9FIRM</name>
<protein>
    <submittedName>
        <fullName evidence="2">Uncharacterized protein</fullName>
    </submittedName>
</protein>
<accession>A0A8J8SDZ4</accession>
<dbReference type="RefSeq" id="WP_212691087.1">
    <property type="nucleotide sequence ID" value="NZ_CP058561.1"/>
</dbReference>
<organism evidence="2 3">
    <name type="scientific">Vallitalea guaymasensis</name>
    <dbReference type="NCBI Taxonomy" id="1185412"/>
    <lineage>
        <taxon>Bacteria</taxon>
        <taxon>Bacillati</taxon>
        <taxon>Bacillota</taxon>
        <taxon>Clostridia</taxon>
        <taxon>Lachnospirales</taxon>
        <taxon>Vallitaleaceae</taxon>
        <taxon>Vallitalea</taxon>
    </lineage>
</organism>
<dbReference type="Proteomes" id="UP000677305">
    <property type="component" value="Chromosome"/>
</dbReference>
<keyword evidence="3" id="KW-1185">Reference proteome</keyword>
<evidence type="ECO:0000313" key="3">
    <source>
        <dbReference type="Proteomes" id="UP000677305"/>
    </source>
</evidence>
<gene>
    <name evidence="2" type="ORF">HYG85_19495</name>
</gene>
<sequence>MNYDNERKKELDDKLRQCVENMSEANRYKKLIKSTGEDCNKLTDKWHQLKEELRKEEQDVEKLTKVTFTNFLHTIINDKAEKLDKEKQEAITAKLKCDSVLTQLEDCKTSLEKLNIKYSKLSQAEEEYKMLLNQKRDFILTYMPDKWNEIESLMEEDREISNQLKEIDEAINAGENTMSCIDNAREALQSAKNWGTLDMFGGGLLSTMAKRENMSEAQDYISDMQKWIRSFARELSDVDDYINTELDIGDFLGFADYFFDGFFVDWAVQSKINNAIEKVESTKYEVNSILRRLETESNQLNDRKNSIINQIETIIEQA</sequence>
<reference evidence="2 3" key="1">
    <citation type="submission" date="2020-07" db="EMBL/GenBank/DDBJ databases">
        <title>Vallitalea guaymasensis genome.</title>
        <authorList>
            <person name="Postec A."/>
        </authorList>
    </citation>
    <scope>NUCLEOTIDE SEQUENCE [LARGE SCALE GENOMIC DNA]</scope>
    <source>
        <strain evidence="2 3">Ra1766G1</strain>
    </source>
</reference>